<dbReference type="PANTHER" id="PTHR23088:SF27">
    <property type="entry name" value="DEAMINATED GLUTATHIONE AMIDASE"/>
    <property type="match status" value="1"/>
</dbReference>
<dbReference type="InterPro" id="IPR003010">
    <property type="entry name" value="C-N_Hydrolase"/>
</dbReference>
<dbReference type="OrthoDB" id="10250282at2759"/>
<dbReference type="Proteomes" id="UP000076738">
    <property type="component" value="Unassembled WGS sequence"/>
</dbReference>
<evidence type="ECO:0000256" key="1">
    <source>
        <dbReference type="SAM" id="MobiDB-lite"/>
    </source>
</evidence>
<dbReference type="STRING" id="1330018.A0A167PY17"/>
<proteinExistence type="predicted"/>
<dbReference type="EMBL" id="KV417273">
    <property type="protein sequence ID" value="KZO99233.1"/>
    <property type="molecule type" value="Genomic_DNA"/>
</dbReference>
<keyword evidence="3" id="KW-0378">Hydrolase</keyword>
<dbReference type="PANTHER" id="PTHR23088">
    <property type="entry name" value="NITRILASE-RELATED"/>
    <property type="match status" value="1"/>
</dbReference>
<keyword evidence="4" id="KW-1185">Reference proteome</keyword>
<dbReference type="PROSITE" id="PS50263">
    <property type="entry name" value="CN_HYDROLASE"/>
    <property type="match status" value="1"/>
</dbReference>
<protein>
    <submittedName>
        <fullName evidence="3">Carbon-nitrogen hydrolase</fullName>
    </submittedName>
</protein>
<gene>
    <name evidence="3" type="ORF">CALVIDRAFT_534769</name>
</gene>
<evidence type="ECO:0000259" key="2">
    <source>
        <dbReference type="PROSITE" id="PS50263"/>
    </source>
</evidence>
<dbReference type="SUPFAM" id="SSF56317">
    <property type="entry name" value="Carbon-nitrogen hydrolase"/>
    <property type="match status" value="1"/>
</dbReference>
<evidence type="ECO:0000313" key="3">
    <source>
        <dbReference type="EMBL" id="KZO99233.1"/>
    </source>
</evidence>
<evidence type="ECO:0000313" key="4">
    <source>
        <dbReference type="Proteomes" id="UP000076738"/>
    </source>
</evidence>
<dbReference type="Gene3D" id="3.60.110.10">
    <property type="entry name" value="Carbon-nitrogen hydrolase"/>
    <property type="match status" value="1"/>
</dbReference>
<dbReference type="InterPro" id="IPR036526">
    <property type="entry name" value="C-N_Hydrolase_sf"/>
</dbReference>
<accession>A0A167PY17</accession>
<reference evidence="3 4" key="1">
    <citation type="journal article" date="2016" name="Mol. Biol. Evol.">
        <title>Comparative Genomics of Early-Diverging Mushroom-Forming Fungi Provides Insights into the Origins of Lignocellulose Decay Capabilities.</title>
        <authorList>
            <person name="Nagy L.G."/>
            <person name="Riley R."/>
            <person name="Tritt A."/>
            <person name="Adam C."/>
            <person name="Daum C."/>
            <person name="Floudas D."/>
            <person name="Sun H."/>
            <person name="Yadav J.S."/>
            <person name="Pangilinan J."/>
            <person name="Larsson K.H."/>
            <person name="Matsuura K."/>
            <person name="Barry K."/>
            <person name="Labutti K."/>
            <person name="Kuo R."/>
            <person name="Ohm R.A."/>
            <person name="Bhattacharya S.S."/>
            <person name="Shirouzu T."/>
            <person name="Yoshinaga Y."/>
            <person name="Martin F.M."/>
            <person name="Grigoriev I.V."/>
            <person name="Hibbett D.S."/>
        </authorList>
    </citation>
    <scope>NUCLEOTIDE SEQUENCE [LARGE SCALE GENOMIC DNA]</scope>
    <source>
        <strain evidence="3 4">TUFC12733</strain>
    </source>
</reference>
<dbReference type="GO" id="GO:0016787">
    <property type="term" value="F:hydrolase activity"/>
    <property type="evidence" value="ECO:0007669"/>
    <property type="project" value="UniProtKB-KW"/>
</dbReference>
<organism evidence="3 4">
    <name type="scientific">Calocera viscosa (strain TUFC12733)</name>
    <dbReference type="NCBI Taxonomy" id="1330018"/>
    <lineage>
        <taxon>Eukaryota</taxon>
        <taxon>Fungi</taxon>
        <taxon>Dikarya</taxon>
        <taxon>Basidiomycota</taxon>
        <taxon>Agaricomycotina</taxon>
        <taxon>Dacrymycetes</taxon>
        <taxon>Dacrymycetales</taxon>
        <taxon>Dacrymycetaceae</taxon>
        <taxon>Calocera</taxon>
    </lineage>
</organism>
<feature type="region of interest" description="Disordered" evidence="1">
    <location>
        <begin position="301"/>
        <end position="325"/>
    </location>
</feature>
<name>A0A167PY17_CALVF</name>
<dbReference type="Pfam" id="PF00795">
    <property type="entry name" value="CN_hydrolase"/>
    <property type="match status" value="1"/>
</dbReference>
<sequence length="325" mass="35418">MPKSLIAIAQLTSLPTPGDTLPHVLPLLTQAAARNARLLFLPEACDYLSPTPKVAAVQHAAPLAKGQNLFLDALRSGAKEHKLWINVGLHERCTTDPTRCWNTSVLLDAEGEIAGVYRKVHLFDVDLRDRGGPLILESSTTVPGEEIVDPVETPAGLVGLQICYDLRFPSPPTFLQPAPHILTYPSAFALSTGPAHWSLLLRARAVEQQCYVVASAQVGEHFQGRASYGQTLAISPWGDVLGELPAHSPSNPHPAPELLFVEIDTEAVEKVRREMPLEHSRRRAEGTYDVARLRRLERVRREEEGRDGVDGVDGGGKVLEQGGSI</sequence>
<feature type="domain" description="CN hydrolase" evidence="2">
    <location>
        <begin position="3"/>
        <end position="265"/>
    </location>
</feature>
<dbReference type="AlphaFoldDB" id="A0A167PY17"/>